<comment type="function">
    <text evidence="2">Functions as a ribosomal silencing factor. Interacts with ribosomal protein uL14 (rplN), blocking formation of intersubunit bridge B8. Prevents association of the 30S and 50S ribosomal subunits and the formation of functional ribosomes, thus repressing translation.</text>
</comment>
<dbReference type="NCBIfam" id="TIGR00090">
    <property type="entry name" value="rsfS_iojap_ybeB"/>
    <property type="match status" value="1"/>
</dbReference>
<comment type="caution">
    <text evidence="3">The sequence shown here is derived from an EMBL/GenBank/DDBJ whole genome shotgun (WGS) entry which is preliminary data.</text>
</comment>
<dbReference type="InterPro" id="IPR043519">
    <property type="entry name" value="NT_sf"/>
</dbReference>
<dbReference type="EMBL" id="VIKR01000003">
    <property type="protein sequence ID" value="TQV73972.1"/>
    <property type="molecule type" value="Genomic_DNA"/>
</dbReference>
<dbReference type="Proteomes" id="UP000317839">
    <property type="component" value="Unassembled WGS sequence"/>
</dbReference>
<dbReference type="SUPFAM" id="SSF81301">
    <property type="entry name" value="Nucleotidyltransferase"/>
    <property type="match status" value="1"/>
</dbReference>
<dbReference type="GO" id="GO:0005737">
    <property type="term" value="C:cytoplasm"/>
    <property type="evidence" value="ECO:0007669"/>
    <property type="project" value="UniProtKB-SubCell"/>
</dbReference>
<evidence type="ECO:0000313" key="3">
    <source>
        <dbReference type="EMBL" id="TQV73972.1"/>
    </source>
</evidence>
<keyword evidence="2" id="KW-0678">Repressor</keyword>
<evidence type="ECO:0000256" key="2">
    <source>
        <dbReference type="HAMAP-Rule" id="MF_01477"/>
    </source>
</evidence>
<evidence type="ECO:0000256" key="1">
    <source>
        <dbReference type="ARBA" id="ARBA00010574"/>
    </source>
</evidence>
<dbReference type="Pfam" id="PF02410">
    <property type="entry name" value="RsfS"/>
    <property type="match status" value="1"/>
</dbReference>
<dbReference type="InterPro" id="IPR004394">
    <property type="entry name" value="Iojap/RsfS/C7orf30"/>
</dbReference>
<dbReference type="PANTHER" id="PTHR21043:SF0">
    <property type="entry name" value="MITOCHONDRIAL ASSEMBLY OF RIBOSOMAL LARGE SUBUNIT PROTEIN 1"/>
    <property type="match status" value="1"/>
</dbReference>
<sequence length="105" mass="11976">MQGEKLRDFIVDQLEEIKAQDIKILAIGEKSTIADYMVICSGTSSRHVKSIATLLIKELKEREQPPIGIEGEDAAEWVLVDTGDVIVHIMMPTTRDYYQLEKLWE</sequence>
<comment type="subcellular location">
    <subcellularLocation>
        <location evidence="2">Cytoplasm</location>
    </subcellularLocation>
</comment>
<keyword evidence="2" id="KW-0963">Cytoplasm</keyword>
<dbReference type="AlphaFoldDB" id="A0A545T9T2"/>
<reference evidence="3 4" key="1">
    <citation type="submission" date="2019-06" db="EMBL/GenBank/DDBJ databases">
        <title>Draft genome of Aliikangiella marina GYP-15.</title>
        <authorList>
            <person name="Wang G."/>
        </authorList>
    </citation>
    <scope>NUCLEOTIDE SEQUENCE [LARGE SCALE GENOMIC DNA]</scope>
    <source>
        <strain evidence="3 4">GYP-15</strain>
    </source>
</reference>
<comment type="similarity">
    <text evidence="1 2">Belongs to the Iojap/RsfS family.</text>
</comment>
<dbReference type="GO" id="GO:0042256">
    <property type="term" value="P:cytosolic ribosome assembly"/>
    <property type="evidence" value="ECO:0007669"/>
    <property type="project" value="UniProtKB-UniRule"/>
</dbReference>
<dbReference type="Gene3D" id="3.30.460.10">
    <property type="entry name" value="Beta Polymerase, domain 2"/>
    <property type="match status" value="1"/>
</dbReference>
<protein>
    <recommendedName>
        <fullName evidence="2">Ribosomal silencing factor RsfS</fullName>
    </recommendedName>
</protein>
<proteinExistence type="inferred from homology"/>
<accession>A0A545T9T2</accession>
<keyword evidence="2" id="KW-0810">Translation regulation</keyword>
<dbReference type="GO" id="GO:0090071">
    <property type="term" value="P:negative regulation of ribosome biogenesis"/>
    <property type="evidence" value="ECO:0007669"/>
    <property type="project" value="UniProtKB-UniRule"/>
</dbReference>
<evidence type="ECO:0000313" key="4">
    <source>
        <dbReference type="Proteomes" id="UP000317839"/>
    </source>
</evidence>
<dbReference type="GO" id="GO:0043023">
    <property type="term" value="F:ribosomal large subunit binding"/>
    <property type="evidence" value="ECO:0007669"/>
    <property type="project" value="TreeGrafter"/>
</dbReference>
<gene>
    <name evidence="2 3" type="primary">rsfS</name>
    <name evidence="3" type="ORF">FLL45_14010</name>
</gene>
<name>A0A545T9T2_9GAMM</name>
<organism evidence="3 4">
    <name type="scientific">Aliikangiella marina</name>
    <dbReference type="NCBI Taxonomy" id="1712262"/>
    <lineage>
        <taxon>Bacteria</taxon>
        <taxon>Pseudomonadati</taxon>
        <taxon>Pseudomonadota</taxon>
        <taxon>Gammaproteobacteria</taxon>
        <taxon>Oceanospirillales</taxon>
        <taxon>Pleioneaceae</taxon>
        <taxon>Aliikangiella</taxon>
    </lineage>
</organism>
<dbReference type="GO" id="GO:0017148">
    <property type="term" value="P:negative regulation of translation"/>
    <property type="evidence" value="ECO:0007669"/>
    <property type="project" value="UniProtKB-UniRule"/>
</dbReference>
<dbReference type="OrthoDB" id="9793681at2"/>
<keyword evidence="4" id="KW-1185">Reference proteome</keyword>
<dbReference type="HAMAP" id="MF_01477">
    <property type="entry name" value="Iojap_RsfS"/>
    <property type="match status" value="1"/>
</dbReference>
<dbReference type="PANTHER" id="PTHR21043">
    <property type="entry name" value="IOJAP SUPERFAMILY ORTHOLOG"/>
    <property type="match status" value="1"/>
</dbReference>
<dbReference type="RefSeq" id="WP_142942679.1">
    <property type="nucleotide sequence ID" value="NZ_VIKR01000003.1"/>
</dbReference>
<comment type="subunit">
    <text evidence="2">Interacts with ribosomal protein uL14 (rplN).</text>
</comment>